<dbReference type="EMBL" id="CP042469">
    <property type="protein sequence ID" value="QOX65694.1"/>
    <property type="molecule type" value="Genomic_DNA"/>
</dbReference>
<evidence type="ECO:0000313" key="2">
    <source>
        <dbReference type="Proteomes" id="UP000594014"/>
    </source>
</evidence>
<reference evidence="1" key="1">
    <citation type="submission" date="2019-08" db="EMBL/GenBank/DDBJ databases">
        <title>Genome sequence of Clostridiales bacterium MT110.</title>
        <authorList>
            <person name="Cao J."/>
        </authorList>
    </citation>
    <scope>NUCLEOTIDE SEQUENCE</scope>
    <source>
        <strain evidence="1">MT110</strain>
    </source>
</reference>
<sequence length="1946" mass="206415">MRLKRSLATLMIMVLVSGCIPMETYAQGNNMGLDRDNAIRMDYDGISFITTNENKDENENIIPYYWFELVAGVNDKYYTINFERNSDAGSTDPVDLTATPYITDAKIFDAAGNELPATCAPGETTVLKPTDKLEKNKVYYIQAFFSSNAQHIYMTIPGERYIRPTKSWEITYNLNGGTGTAPVDSEWYFSSDTLDYYKVYSPDNDPTAPAQGSMVAPAGATFAGWKDGTGKAYASGDKIASTTDVVLYAQWTIPSSSADANSTVYTIDDVNHTVAGGSSSITTEATVQQVLANITFSEKASYKIVASGQDLSSVSNAASAAAKAGTDRIVSGDRLVVIAENGINYATYTITATDPPTAPTIGTLAISSDFTAGNSITLGDLTKYIPTVTANSTTITAQGWQSSVTSGGSDSWTTWTVGGVLPVDTSRTFKLRYYVIYDGTTVTSNEVTLKVVGNATTLALAASPASPQSTGTPITLTATLTGFFAGPGVKDQTITFKNGSAILGTAALNAGGVATYNWTPDSAGTYSLAAEYAATAYNTAATSSAIAWESIAAATAPTLTAGAVNRINDTTATVKFTSDEGGTYYYNIGSAVTNTSTNGTSFSAGETTIYLTDLTPGAKDIYIVAKDAEGNQSSNTFKITIPAAVPVTNYNISVGDVQVTSANAGNVTGDGITGTVTYDPTEGILTLNNATITKMNGGGNAIYSSSNLKIVLIGNNTIRIWDGSSSINYLAGINVNGELRIESTSGGSISVYNTLGKIENYGIKATSGITIEGCTVNAAGGMASGKSVGIVVTNGNLYIKNATVTADSGTSPLNGSSYGIDTRNGSLDIDNSIVTATGDVRALNVKNLTQTVLTETTLVTASTSKSFEEADVITLEKLQSDNSYKYIKITPQYVQGYTGIPAKGEFTLKTTGVNEIYNADQLAYVAKQVNNGVVGWDKASYKIMNDIDLSSYANWSPIGNNSKPFTGTFDGNGKKFTGLTINTKYDYIGLFGYVNEATIKNLVVENLSISGYYLYNSSRSNDPLSDQVGGLIGYSRDSIVTNSYTSGGTITGFHNVGGLIGYAENTNITCSYTTVDVIGNTYVGGLIGYFNYYGGTAPTVENTHATGAITGSWYVGGLIGFKSSGELKKSYAKGAVTGQTYVGGLIGKTSFGSVENTYATGNVTVGDFHGAIYVGGLIGYFGDGSLTNSYAIGKVTAGAVLDDDFYRYVGGLIGFKKGLNSVTSSYWDKDTSGLDNIGNFLIDTEEYYGTPKTTVEMKTQSTFTNWDFDKIWGIEAGSYPYLRGSCSGSEDEPADTTAPTLTAGVVNRTSETTATVKFTSTEGGTYYYKIGGAVTNTSTGGTALSTGETTINLTNLTAGEKVIYIVAKDAAGNTSLATFKITIPAYTYQVSGTVKDHNSNVLSGATVKLMAGQTQIGITVTTDANGEFIITNVPNGTYNLVVSKDDIVVTSIITVKNDDYAAGIITLPAGKTSSVVEVKGSETPKIVVGNLDKQFVNTVQYGDKGVTESDMAVVTAGGAIVIKFVAEKKDITAANANDIISTAGTNNKTVGIFIDLSVLKTVTNTTGGAISVSLIGLNDLIDVYIPLDEAFQNKTDYIVYRYHGGYVESITTTANEDGEKIDLIDNNTTIKLTINKFSTYAIAYAAGTKPSNNRSSLPTINVEQTEGGKVAISTDKKTATITPDDAYVIGDVIIDGKSVGPVEEYIFKDSKNHTITGVFVKETALPYYLQNDKKIYIGFSVILGRSYKYIAPEGVTVKFRENPKTFKDNTIEWAKPHIDFVTERELFLGTSQDIFSPNTSMTRAMFVTVLGRLYERSYGIVPGTSKFSDVDVNAYYAKYVAWANESGVIKGIGNNKFAPDENVTREQMAVIMFNFAKLLDKADVTENSLAYTDSASISSWAIDGAIYCQETNIIKGRNSGNFAPQENATRAEVAAVVERLIKTIMK</sequence>
<gene>
    <name evidence="1" type="ORF">FRZ06_21250</name>
</gene>
<keyword evidence="2" id="KW-1185">Reference proteome</keyword>
<protein>
    <submittedName>
        <fullName evidence="1">Uncharacterized protein</fullName>
    </submittedName>
</protein>
<evidence type="ECO:0000313" key="1">
    <source>
        <dbReference type="EMBL" id="QOX65694.1"/>
    </source>
</evidence>
<accession>A0ACD1AHE5</accession>
<name>A0ACD1AHE5_9FIRM</name>
<proteinExistence type="predicted"/>
<dbReference type="Proteomes" id="UP000594014">
    <property type="component" value="Chromosome"/>
</dbReference>
<organism evidence="1 2">
    <name type="scientific">Anoxybacterium hadale</name>
    <dbReference type="NCBI Taxonomy" id="3408580"/>
    <lineage>
        <taxon>Bacteria</taxon>
        <taxon>Bacillati</taxon>
        <taxon>Bacillota</taxon>
        <taxon>Clostridia</taxon>
        <taxon>Peptostreptococcales</taxon>
        <taxon>Anaerovoracaceae</taxon>
        <taxon>Anoxybacterium</taxon>
    </lineage>
</organism>